<accession>A0A3N4GF34</accession>
<evidence type="ECO:0000313" key="1">
    <source>
        <dbReference type="EMBL" id="RPA57671.1"/>
    </source>
</evidence>
<gene>
    <name evidence="1" type="ORF">EF294_17990</name>
</gene>
<sequence length="146" mass="15796">MAVSARTEFDVAAPPSVVMEVLMDVESLPEWSGPHKSATIVSEHDDGTPDQVTMTVAAVGVNDDQTVSYAWTENTCSWSLIESKMLAEQQGKYTVTPSGDGSHVEFELEIDLKVKLPGMLVKRGQKTAVETAKKGLTAESERRAQA</sequence>
<reference evidence="1 2" key="1">
    <citation type="submission" date="2018-11" db="EMBL/GenBank/DDBJ databases">
        <title>Draft genome sequence of Gordonia sp. RS15-1S isolated from rice stems.</title>
        <authorList>
            <person name="Muangham S."/>
        </authorList>
    </citation>
    <scope>NUCLEOTIDE SEQUENCE [LARGE SCALE GENOMIC DNA]</scope>
    <source>
        <strain evidence="1 2">RS15-1S</strain>
    </source>
</reference>
<dbReference type="EMBL" id="RKMH01000015">
    <property type="protein sequence ID" value="RPA57671.1"/>
    <property type="molecule type" value="Genomic_DNA"/>
</dbReference>
<name>A0A3N4GF34_9ACTN</name>
<dbReference type="InterPro" id="IPR019587">
    <property type="entry name" value="Polyketide_cyclase/dehydratase"/>
</dbReference>
<comment type="caution">
    <text evidence="1">The sequence shown here is derived from an EMBL/GenBank/DDBJ whole genome shotgun (WGS) entry which is preliminary data.</text>
</comment>
<dbReference type="InterPro" id="IPR023393">
    <property type="entry name" value="START-like_dom_sf"/>
</dbReference>
<dbReference type="Gene3D" id="3.30.530.20">
    <property type="match status" value="1"/>
</dbReference>
<keyword evidence="2" id="KW-1185">Reference proteome</keyword>
<dbReference type="Pfam" id="PF10604">
    <property type="entry name" value="Polyketide_cyc2"/>
    <property type="match status" value="1"/>
</dbReference>
<protein>
    <submittedName>
        <fullName evidence="1">Cyclase</fullName>
    </submittedName>
</protein>
<dbReference type="CDD" id="cd07819">
    <property type="entry name" value="SRPBCC_2"/>
    <property type="match status" value="1"/>
</dbReference>
<evidence type="ECO:0000313" key="2">
    <source>
        <dbReference type="Proteomes" id="UP000267536"/>
    </source>
</evidence>
<dbReference type="SUPFAM" id="SSF55961">
    <property type="entry name" value="Bet v1-like"/>
    <property type="match status" value="1"/>
</dbReference>
<dbReference type="PANTHER" id="PTHR39683">
    <property type="entry name" value="CONSERVED PROTEIN TB16.3"/>
    <property type="match status" value="1"/>
</dbReference>
<dbReference type="RefSeq" id="WP_123932299.1">
    <property type="nucleotide sequence ID" value="NZ_JBPSDP010000016.1"/>
</dbReference>
<dbReference type="PANTHER" id="PTHR39683:SF4">
    <property type="entry name" value="COENZYME Q-BINDING PROTEIN COQ10 START DOMAIN-CONTAINING PROTEIN"/>
    <property type="match status" value="1"/>
</dbReference>
<proteinExistence type="predicted"/>
<dbReference type="AlphaFoldDB" id="A0A3N4GF34"/>
<organism evidence="1 2">
    <name type="scientific">Gordonia oryzae</name>
    <dbReference type="NCBI Taxonomy" id="2487349"/>
    <lineage>
        <taxon>Bacteria</taxon>
        <taxon>Bacillati</taxon>
        <taxon>Actinomycetota</taxon>
        <taxon>Actinomycetes</taxon>
        <taxon>Mycobacteriales</taxon>
        <taxon>Gordoniaceae</taxon>
        <taxon>Gordonia</taxon>
    </lineage>
</organism>
<dbReference type="Proteomes" id="UP000267536">
    <property type="component" value="Unassembled WGS sequence"/>
</dbReference>
<dbReference type="OrthoDB" id="4730534at2"/>